<sequence length="383" mass="43385">MPQSSSSKAQDPSSRHYTYSRKQKSLGLLCSNFLSLYNRDGVELIGLDDAATKLGVERRRIYDIVNVLESVGVLTRRAKNKYTWKGFKAIPRALQELKEEGMRDAFTTFDANNNAKVSDDEDDDDDDETSSNPNTGSQSDNFNTKSALKSSKSDSRREKSLGLLTQNFVRLFVCSDVDMITLDEVAKLLLGDAHNSSIMRTKVRRLYDIANVLSSMNLIEKTHTADTRKPAFRWLGVKKLEIGYADSLILNESRKRTFGTDVTNINFKRRKVNSSVNGDISQSIKMDKQIKVDDLVKVVDRSSSEHDAKQGPRSYQFGPFAPASMPEVSSKNNVKRNNDWESLASMYRPQYHNQALKDLFSHYVEAWKSWYTEVAGKTIQQIS</sequence>
<evidence type="ECO:0000313" key="2">
    <source>
        <dbReference type="Proteomes" id="UP001164539"/>
    </source>
</evidence>
<gene>
    <name evidence="1" type="ORF">OWV82_014528</name>
</gene>
<accession>A0ACC1XND8</accession>
<dbReference type="Proteomes" id="UP001164539">
    <property type="component" value="Chromosome 8"/>
</dbReference>
<evidence type="ECO:0000313" key="1">
    <source>
        <dbReference type="EMBL" id="KAJ4712249.1"/>
    </source>
</evidence>
<comment type="caution">
    <text evidence="1">The sequence shown here is derived from an EMBL/GenBank/DDBJ whole genome shotgun (WGS) entry which is preliminary data.</text>
</comment>
<keyword evidence="2" id="KW-1185">Reference proteome</keyword>
<organism evidence="1 2">
    <name type="scientific">Melia azedarach</name>
    <name type="common">Chinaberry tree</name>
    <dbReference type="NCBI Taxonomy" id="155640"/>
    <lineage>
        <taxon>Eukaryota</taxon>
        <taxon>Viridiplantae</taxon>
        <taxon>Streptophyta</taxon>
        <taxon>Embryophyta</taxon>
        <taxon>Tracheophyta</taxon>
        <taxon>Spermatophyta</taxon>
        <taxon>Magnoliopsida</taxon>
        <taxon>eudicotyledons</taxon>
        <taxon>Gunneridae</taxon>
        <taxon>Pentapetalae</taxon>
        <taxon>rosids</taxon>
        <taxon>malvids</taxon>
        <taxon>Sapindales</taxon>
        <taxon>Meliaceae</taxon>
        <taxon>Melia</taxon>
    </lineage>
</organism>
<dbReference type="EMBL" id="CM051401">
    <property type="protein sequence ID" value="KAJ4712249.1"/>
    <property type="molecule type" value="Genomic_DNA"/>
</dbReference>
<name>A0ACC1XND8_MELAZ</name>
<protein>
    <submittedName>
        <fullName evidence="1">E2F transcription factor-like E2FE</fullName>
    </submittedName>
</protein>
<proteinExistence type="predicted"/>
<reference evidence="1 2" key="1">
    <citation type="journal article" date="2023" name="Science">
        <title>Complex scaffold remodeling in plant triterpene biosynthesis.</title>
        <authorList>
            <person name="De La Pena R."/>
            <person name="Hodgson H."/>
            <person name="Liu J.C."/>
            <person name="Stephenson M.J."/>
            <person name="Martin A.C."/>
            <person name="Owen C."/>
            <person name="Harkess A."/>
            <person name="Leebens-Mack J."/>
            <person name="Jimenez L.E."/>
            <person name="Osbourn A."/>
            <person name="Sattely E.S."/>
        </authorList>
    </citation>
    <scope>NUCLEOTIDE SEQUENCE [LARGE SCALE GENOMIC DNA]</scope>
    <source>
        <strain evidence="2">cv. JPN11</strain>
        <tissue evidence="1">Leaf</tissue>
    </source>
</reference>